<dbReference type="SUPFAM" id="SSF56266">
    <property type="entry name" value="DmpA/ArgJ-like"/>
    <property type="match status" value="1"/>
</dbReference>
<dbReference type="Gene3D" id="3.60.70.12">
    <property type="entry name" value="L-amino peptidase D-ALA esterase/amidase"/>
    <property type="match status" value="1"/>
</dbReference>
<protein>
    <submittedName>
        <fullName evidence="2">Uncharacterized protein</fullName>
    </submittedName>
</protein>
<keyword evidence="3" id="KW-1185">Reference proteome</keyword>
<dbReference type="RefSeq" id="WP_229787136.1">
    <property type="nucleotide sequence ID" value="NZ_BMRB01000003.1"/>
</dbReference>
<comment type="caution">
    <text evidence="2">The sequence shown here is derived from an EMBL/GenBank/DDBJ whole genome shotgun (WGS) entry which is preliminary data.</text>
</comment>
<dbReference type="EMBL" id="BMRB01000003">
    <property type="protein sequence ID" value="GGS43299.1"/>
    <property type="molecule type" value="Genomic_DNA"/>
</dbReference>
<dbReference type="Proteomes" id="UP000660680">
    <property type="component" value="Unassembled WGS sequence"/>
</dbReference>
<sequence length="312" mass="31193">MIGGVRVGHHHRIGDGWATGTTVVLFPEGTVGGVDQRGGAPGTRETDLLAPENLVERVDAVCLSGGSAYGLAAADGVMRWLGERGQGFRVGAEPHEVVPIVPAAVLFDLPRSDWGNRPDAAFGYLACEAAAEGPVEQGSVGAGAGARTGSLKGGVGTASVRVGEITVAALLAVNARGEAADPMTGELYAASVAPGEFPEAPGRPGALSAPAASDLNTVIGVIATDAALTKAQCRRLAISGHDGLARALRPAHSLFDGDTLFAAATGVRPAPDAAGFDGLCAAAADAVARAVGHGVLAASTVGDLRAYRDAWP</sequence>
<reference evidence="2" key="2">
    <citation type="submission" date="2020-09" db="EMBL/GenBank/DDBJ databases">
        <authorList>
            <person name="Sun Q."/>
            <person name="Ohkuma M."/>
        </authorList>
    </citation>
    <scope>NUCLEOTIDE SEQUENCE</scope>
    <source>
        <strain evidence="2">JCM 3276</strain>
    </source>
</reference>
<accession>A0A918GLI4</accession>
<comment type="similarity">
    <text evidence="1">Belongs to the peptidase S58 family.</text>
</comment>
<evidence type="ECO:0000313" key="2">
    <source>
        <dbReference type="EMBL" id="GGS43299.1"/>
    </source>
</evidence>
<dbReference type="PANTHER" id="PTHR36512">
    <property type="entry name" value="D-AMINOPEPTIDASE"/>
    <property type="match status" value="1"/>
</dbReference>
<name>A0A918GLI4_9PSEU</name>
<gene>
    <name evidence="2" type="ORF">GCM10010171_43010</name>
</gene>
<dbReference type="InterPro" id="IPR016117">
    <property type="entry name" value="ArgJ-like_dom_sf"/>
</dbReference>
<dbReference type="GO" id="GO:0004177">
    <property type="term" value="F:aminopeptidase activity"/>
    <property type="evidence" value="ECO:0007669"/>
    <property type="project" value="TreeGrafter"/>
</dbReference>
<proteinExistence type="inferred from homology"/>
<dbReference type="InterPro" id="IPR005321">
    <property type="entry name" value="Peptidase_S58_DmpA"/>
</dbReference>
<dbReference type="Pfam" id="PF03576">
    <property type="entry name" value="Peptidase_S58"/>
    <property type="match status" value="1"/>
</dbReference>
<dbReference type="AlphaFoldDB" id="A0A918GLI4"/>
<evidence type="ECO:0000313" key="3">
    <source>
        <dbReference type="Proteomes" id="UP000660680"/>
    </source>
</evidence>
<dbReference type="CDD" id="cd02252">
    <property type="entry name" value="nylC_like"/>
    <property type="match status" value="1"/>
</dbReference>
<evidence type="ECO:0000256" key="1">
    <source>
        <dbReference type="ARBA" id="ARBA00007068"/>
    </source>
</evidence>
<reference evidence="2" key="1">
    <citation type="journal article" date="2014" name="Int. J. Syst. Evol. Microbiol.">
        <title>Complete genome sequence of Corynebacterium casei LMG S-19264T (=DSM 44701T), isolated from a smear-ripened cheese.</title>
        <authorList>
            <consortium name="US DOE Joint Genome Institute (JGI-PGF)"/>
            <person name="Walter F."/>
            <person name="Albersmeier A."/>
            <person name="Kalinowski J."/>
            <person name="Ruckert C."/>
        </authorList>
    </citation>
    <scope>NUCLEOTIDE SEQUENCE</scope>
    <source>
        <strain evidence="2">JCM 3276</strain>
    </source>
</reference>
<organism evidence="2 3">
    <name type="scientific">Actinokineospora fastidiosa</name>
    <dbReference type="NCBI Taxonomy" id="1816"/>
    <lineage>
        <taxon>Bacteria</taxon>
        <taxon>Bacillati</taxon>
        <taxon>Actinomycetota</taxon>
        <taxon>Actinomycetes</taxon>
        <taxon>Pseudonocardiales</taxon>
        <taxon>Pseudonocardiaceae</taxon>
        <taxon>Actinokineospora</taxon>
    </lineage>
</organism>
<dbReference type="PANTHER" id="PTHR36512:SF3">
    <property type="entry name" value="BLR5678 PROTEIN"/>
    <property type="match status" value="1"/>
</dbReference>